<reference evidence="2 3" key="1">
    <citation type="submission" date="2014-11" db="EMBL/GenBank/DDBJ databases">
        <authorList>
            <person name="Zhu J."/>
            <person name="Qi W."/>
            <person name="Song R."/>
        </authorList>
    </citation>
    <scope>NUCLEOTIDE SEQUENCE [LARGE SCALE GENOMIC DNA]</scope>
</reference>
<dbReference type="Proteomes" id="UP000041254">
    <property type="component" value="Unassembled WGS sequence"/>
</dbReference>
<proteinExistence type="predicted"/>
<evidence type="ECO:0000256" key="1">
    <source>
        <dbReference type="SAM" id="Phobius"/>
    </source>
</evidence>
<name>A0A0G4H450_VITBC</name>
<evidence type="ECO:0000313" key="2">
    <source>
        <dbReference type="EMBL" id="CEM38383.1"/>
    </source>
</evidence>
<accession>A0A0G4H450</accession>
<organism evidence="2 3">
    <name type="scientific">Vitrella brassicaformis (strain CCMP3155)</name>
    <dbReference type="NCBI Taxonomy" id="1169540"/>
    <lineage>
        <taxon>Eukaryota</taxon>
        <taxon>Sar</taxon>
        <taxon>Alveolata</taxon>
        <taxon>Colpodellida</taxon>
        <taxon>Vitrellaceae</taxon>
        <taxon>Vitrella</taxon>
    </lineage>
</organism>
<gene>
    <name evidence="2" type="ORF">Vbra_6553</name>
</gene>
<dbReference type="VEuPathDB" id="CryptoDB:Vbra_6553"/>
<keyword evidence="1" id="KW-1133">Transmembrane helix</keyword>
<dbReference type="EMBL" id="CDMY01000982">
    <property type="protein sequence ID" value="CEM38383.1"/>
    <property type="molecule type" value="Genomic_DNA"/>
</dbReference>
<protein>
    <submittedName>
        <fullName evidence="2">Uncharacterized protein</fullName>
    </submittedName>
</protein>
<dbReference type="InParanoid" id="A0A0G4H450"/>
<feature type="transmembrane region" description="Helical" evidence="1">
    <location>
        <begin position="20"/>
        <end position="38"/>
    </location>
</feature>
<keyword evidence="1" id="KW-0472">Membrane</keyword>
<keyword evidence="3" id="KW-1185">Reference proteome</keyword>
<sequence length="311" mass="34851">MKMPRARRGVTISQQLQRVVAVLFNVVAVALSVSIWGGSSDTSSSLLNVSICQADITPIYPEHLEVVALLPTWRTFLVPLEAAAQISSATLPQLVPSSGQAVSRVLTGEHDYPPRLVRRISKYIHRMEEHARRYGLEDYPVLLTERYIYNEARREVVKTTRGYSFADYFDLVSGTASRKKQRGLEQGGEQLWLTELVNITTQCERMRAGRELGETTQCALCVYAEDAPRPSVKDADSPPAFLWGVRGSVGNIPMAMCTDGSFRDRLDDLSSYESFCVPETESDADGRRQPPVACEWSAFDERDLRLKCWPV</sequence>
<dbReference type="AlphaFoldDB" id="A0A0G4H450"/>
<evidence type="ECO:0000313" key="3">
    <source>
        <dbReference type="Proteomes" id="UP000041254"/>
    </source>
</evidence>
<keyword evidence="1" id="KW-0812">Transmembrane</keyword>